<comment type="caution">
    <text evidence="3">The sequence shown here is derived from an EMBL/GenBank/DDBJ whole genome shotgun (WGS) entry which is preliminary data.</text>
</comment>
<dbReference type="GO" id="GO:0003676">
    <property type="term" value="F:nucleic acid binding"/>
    <property type="evidence" value="ECO:0007669"/>
    <property type="project" value="InterPro"/>
</dbReference>
<dbReference type="Pfam" id="PF13456">
    <property type="entry name" value="RVT_3"/>
    <property type="match status" value="1"/>
</dbReference>
<dbReference type="AlphaFoldDB" id="A0A7J6HBH4"/>
<dbReference type="InterPro" id="IPR012337">
    <property type="entry name" value="RNaseH-like_sf"/>
</dbReference>
<protein>
    <recommendedName>
        <fullName evidence="2">RNase H type-1 domain-containing protein</fullName>
    </recommendedName>
</protein>
<dbReference type="Gene3D" id="3.30.420.10">
    <property type="entry name" value="Ribonuclease H-like superfamily/Ribonuclease H"/>
    <property type="match status" value="1"/>
</dbReference>
<dbReference type="InterPro" id="IPR044730">
    <property type="entry name" value="RNase_H-like_dom_plant"/>
</dbReference>
<dbReference type="InterPro" id="IPR052929">
    <property type="entry name" value="RNase_H-like_EbsB-rel"/>
</dbReference>
<evidence type="ECO:0000259" key="2">
    <source>
        <dbReference type="Pfam" id="PF13456"/>
    </source>
</evidence>
<dbReference type="CDD" id="cd06222">
    <property type="entry name" value="RNase_H_like"/>
    <property type="match status" value="1"/>
</dbReference>
<dbReference type="PANTHER" id="PTHR47074:SF11">
    <property type="entry name" value="REVERSE TRANSCRIPTASE-LIKE PROTEIN"/>
    <property type="match status" value="1"/>
</dbReference>
<feature type="domain" description="RNase H type-1" evidence="2">
    <location>
        <begin position="52"/>
        <end position="147"/>
    </location>
</feature>
<evidence type="ECO:0000313" key="4">
    <source>
        <dbReference type="Proteomes" id="UP000525078"/>
    </source>
</evidence>
<dbReference type="GO" id="GO:0004523">
    <property type="term" value="F:RNA-DNA hybrid ribonuclease activity"/>
    <property type="evidence" value="ECO:0007669"/>
    <property type="project" value="InterPro"/>
</dbReference>
<accession>A0A7J6HBH4</accession>
<keyword evidence="1" id="KW-0472">Membrane</keyword>
<proteinExistence type="predicted"/>
<evidence type="ECO:0000313" key="3">
    <source>
        <dbReference type="EMBL" id="KAF4392281.1"/>
    </source>
</evidence>
<sequence length="159" mass="17564">MVWSGRSVLAIASPYLLPIGYLTSLLLPSFILLTLLSRLGFVFKVGPHCIIDSASIQKPGASSPILAEAQALYHGLSWCLSSQLLPRFVFSDCLNLVSKVNSIWKDNSVLSSLVAQIRLSFSNFPGVSFLHLPRKLNRSVHSLAKEAIRMREDDHEDSL</sequence>
<dbReference type="SUPFAM" id="SSF53098">
    <property type="entry name" value="Ribonuclease H-like"/>
    <property type="match status" value="1"/>
</dbReference>
<keyword evidence="1" id="KW-0812">Transmembrane</keyword>
<dbReference type="EMBL" id="JAATIP010000019">
    <property type="protein sequence ID" value="KAF4392281.1"/>
    <property type="molecule type" value="Genomic_DNA"/>
</dbReference>
<dbReference type="InterPro" id="IPR036397">
    <property type="entry name" value="RNaseH_sf"/>
</dbReference>
<dbReference type="Proteomes" id="UP000525078">
    <property type="component" value="Unassembled WGS sequence"/>
</dbReference>
<dbReference type="PANTHER" id="PTHR47074">
    <property type="entry name" value="BNAC02G40300D PROTEIN"/>
    <property type="match status" value="1"/>
</dbReference>
<name>A0A7J6HBH4_CANSA</name>
<feature type="transmembrane region" description="Helical" evidence="1">
    <location>
        <begin position="15"/>
        <end position="36"/>
    </location>
</feature>
<reference evidence="3 4" key="1">
    <citation type="journal article" date="2020" name="bioRxiv">
        <title>Sequence and annotation of 42 cannabis genomes reveals extensive copy number variation in cannabinoid synthesis and pathogen resistance genes.</title>
        <authorList>
            <person name="Mckernan K.J."/>
            <person name="Helbert Y."/>
            <person name="Kane L.T."/>
            <person name="Ebling H."/>
            <person name="Zhang L."/>
            <person name="Liu B."/>
            <person name="Eaton Z."/>
            <person name="Mclaughlin S."/>
            <person name="Kingan S."/>
            <person name="Baybayan P."/>
            <person name="Concepcion G."/>
            <person name="Jordan M."/>
            <person name="Riva A."/>
            <person name="Barbazuk W."/>
            <person name="Harkins T."/>
        </authorList>
    </citation>
    <scope>NUCLEOTIDE SEQUENCE [LARGE SCALE GENOMIC DNA]</scope>
    <source>
        <strain evidence="4">cv. Jamaican Lion 4</strain>
        <tissue evidence="3">Leaf</tissue>
    </source>
</reference>
<organism evidence="3 4">
    <name type="scientific">Cannabis sativa</name>
    <name type="common">Hemp</name>
    <name type="synonym">Marijuana</name>
    <dbReference type="NCBI Taxonomy" id="3483"/>
    <lineage>
        <taxon>Eukaryota</taxon>
        <taxon>Viridiplantae</taxon>
        <taxon>Streptophyta</taxon>
        <taxon>Embryophyta</taxon>
        <taxon>Tracheophyta</taxon>
        <taxon>Spermatophyta</taxon>
        <taxon>Magnoliopsida</taxon>
        <taxon>eudicotyledons</taxon>
        <taxon>Gunneridae</taxon>
        <taxon>Pentapetalae</taxon>
        <taxon>rosids</taxon>
        <taxon>fabids</taxon>
        <taxon>Rosales</taxon>
        <taxon>Cannabaceae</taxon>
        <taxon>Cannabis</taxon>
    </lineage>
</organism>
<gene>
    <name evidence="3" type="ORF">F8388_012737</name>
</gene>
<dbReference type="InterPro" id="IPR002156">
    <property type="entry name" value="RNaseH_domain"/>
</dbReference>
<keyword evidence="1" id="KW-1133">Transmembrane helix</keyword>
<evidence type="ECO:0000256" key="1">
    <source>
        <dbReference type="SAM" id="Phobius"/>
    </source>
</evidence>